<feature type="region of interest" description="Disordered" evidence="1">
    <location>
        <begin position="170"/>
        <end position="199"/>
    </location>
</feature>
<feature type="compositionally biased region" description="Basic residues" evidence="1">
    <location>
        <begin position="174"/>
        <end position="190"/>
    </location>
</feature>
<reference evidence="3" key="1">
    <citation type="submission" date="2024-07" db="EMBL/GenBank/DDBJ databases">
        <title>Two chromosome-level genome assemblies of Korean endemic species Abeliophyllum distichum and Forsythia ovata (Oleaceae).</title>
        <authorList>
            <person name="Jang H."/>
        </authorList>
    </citation>
    <scope>NUCLEOTIDE SEQUENCE [LARGE SCALE GENOMIC DNA]</scope>
</reference>
<proteinExistence type="predicted"/>
<evidence type="ECO:0008006" key="4">
    <source>
        <dbReference type="Google" id="ProtNLM"/>
    </source>
</evidence>
<protein>
    <recommendedName>
        <fullName evidence="4">Zinc finger, CCHC-type</fullName>
    </recommendedName>
</protein>
<name>A0ABD1RWF4_9LAMI</name>
<sequence>MSSSNLCRKLPLIRLRRKKCRLINKHSDDENTATCVMLAAMSPELQKQHEGMDAYTIIFHLKELYDEQSRTERYETSKKLYRCMMTEGSSVSAHVLKMIGYIEKIDQLGYAMDHELSIDLILQSLPDSFSQFIMNFNMNKIQCTLPELLNMLKTVEPNINKGNGQILAIDTSKGTKRKSKRTFQKGSKRAKSAEKQSRLTKENPSLMIHVFIVETKDIGRGTARHTSLL</sequence>
<evidence type="ECO:0000256" key="1">
    <source>
        <dbReference type="SAM" id="MobiDB-lite"/>
    </source>
</evidence>
<comment type="caution">
    <text evidence="2">The sequence shown here is derived from an EMBL/GenBank/DDBJ whole genome shotgun (WGS) entry which is preliminary data.</text>
</comment>
<evidence type="ECO:0000313" key="2">
    <source>
        <dbReference type="EMBL" id="KAL2492022.1"/>
    </source>
</evidence>
<organism evidence="2 3">
    <name type="scientific">Abeliophyllum distichum</name>
    <dbReference type="NCBI Taxonomy" id="126358"/>
    <lineage>
        <taxon>Eukaryota</taxon>
        <taxon>Viridiplantae</taxon>
        <taxon>Streptophyta</taxon>
        <taxon>Embryophyta</taxon>
        <taxon>Tracheophyta</taxon>
        <taxon>Spermatophyta</taxon>
        <taxon>Magnoliopsida</taxon>
        <taxon>eudicotyledons</taxon>
        <taxon>Gunneridae</taxon>
        <taxon>Pentapetalae</taxon>
        <taxon>asterids</taxon>
        <taxon>lamiids</taxon>
        <taxon>Lamiales</taxon>
        <taxon>Oleaceae</taxon>
        <taxon>Forsythieae</taxon>
        <taxon>Abeliophyllum</taxon>
    </lineage>
</organism>
<gene>
    <name evidence="2" type="ORF">Adt_27650</name>
</gene>
<dbReference type="EMBL" id="JBFOLK010000008">
    <property type="protein sequence ID" value="KAL2492022.1"/>
    <property type="molecule type" value="Genomic_DNA"/>
</dbReference>
<dbReference type="Proteomes" id="UP001604336">
    <property type="component" value="Unassembled WGS sequence"/>
</dbReference>
<dbReference type="AlphaFoldDB" id="A0ABD1RWF4"/>
<keyword evidence="3" id="KW-1185">Reference proteome</keyword>
<evidence type="ECO:0000313" key="3">
    <source>
        <dbReference type="Proteomes" id="UP001604336"/>
    </source>
</evidence>
<accession>A0ABD1RWF4</accession>
<dbReference type="Pfam" id="PF14223">
    <property type="entry name" value="Retrotran_gag_2"/>
    <property type="match status" value="1"/>
</dbReference>